<dbReference type="Proteomes" id="UP000682111">
    <property type="component" value="Unassembled WGS sequence"/>
</dbReference>
<dbReference type="Gene3D" id="3.30.70.1450">
    <property type="entry name" value="Regulator of K+ conductance, C-terminal domain"/>
    <property type="match status" value="1"/>
</dbReference>
<dbReference type="OrthoDB" id="9785285at2"/>
<dbReference type="InterPro" id="IPR013099">
    <property type="entry name" value="K_chnl_dom"/>
</dbReference>
<dbReference type="InterPro" id="IPR036721">
    <property type="entry name" value="RCK_C_sf"/>
</dbReference>
<reference evidence="4" key="1">
    <citation type="submission" date="2021-03" db="EMBL/GenBank/DDBJ databases">
        <title>Antimicrobial resistance genes in bacteria isolated from Japanese honey, and their potential for conferring macrolide and lincosamide resistance in the American foulbrood pathogen Paenibacillus larvae.</title>
        <authorList>
            <person name="Okamoto M."/>
            <person name="Kumagai M."/>
            <person name="Kanamori H."/>
            <person name="Takamatsu D."/>
        </authorList>
    </citation>
    <scope>NUCLEOTIDE SEQUENCE</scope>
    <source>
        <strain evidence="4">J27TS8</strain>
    </source>
</reference>
<evidence type="ECO:0000256" key="2">
    <source>
        <dbReference type="SAM" id="Phobius"/>
    </source>
</evidence>
<dbReference type="SUPFAM" id="SSF81324">
    <property type="entry name" value="Voltage-gated potassium channels"/>
    <property type="match status" value="1"/>
</dbReference>
<dbReference type="Gene3D" id="3.40.50.720">
    <property type="entry name" value="NAD(P)-binding Rossmann-like Domain"/>
    <property type="match status" value="1"/>
</dbReference>
<keyword evidence="5" id="KW-1185">Reference proteome</keyword>
<evidence type="ECO:0000259" key="3">
    <source>
        <dbReference type="PROSITE" id="PS51201"/>
    </source>
</evidence>
<dbReference type="SUPFAM" id="SSF116726">
    <property type="entry name" value="TrkA C-terminal domain-like"/>
    <property type="match status" value="1"/>
</dbReference>
<keyword evidence="2" id="KW-0472">Membrane</keyword>
<sequence>MSHNFFSHFIRMPFFLRLLFIAIFVLLTFGLFAYLLEPETFTTLFDGIWWAIITASTVGYGDFVPKTILGKIIGILLILLGVGFVSSYFVTLASSTVKQQNDYIEGKIMFKGKDHKMIIGWNERSKTIIEKLLHSGKSGLIVLIDQTLQSNPFSDYHVHFIKGRANSDQILKKANIYNAKKVLITADQSKDELQADMDTILTLLAIKGLNPTVYTVAEILTSEQAVNALRAGADELIKTNLITSTVMTSCLHSSEKVDALMMLLEQFNGSRFVFQSPTAFIGKNFIETNEKLLKDGSLLFGVKRGGETIINPPHPFILKENDILLVISATS</sequence>
<keyword evidence="2" id="KW-1133">Transmembrane helix</keyword>
<dbReference type="GO" id="GO:0034220">
    <property type="term" value="P:monoatomic ion transmembrane transport"/>
    <property type="evidence" value="ECO:0007669"/>
    <property type="project" value="UniProtKB-KW"/>
</dbReference>
<dbReference type="InterPro" id="IPR003148">
    <property type="entry name" value="RCK_N"/>
</dbReference>
<keyword evidence="4" id="KW-0407">Ion channel</keyword>
<feature type="domain" description="RCK N-terminal" evidence="3">
    <location>
        <begin position="113"/>
        <end position="237"/>
    </location>
</feature>
<dbReference type="GO" id="GO:0006813">
    <property type="term" value="P:potassium ion transport"/>
    <property type="evidence" value="ECO:0007669"/>
    <property type="project" value="InterPro"/>
</dbReference>
<keyword evidence="4" id="KW-0406">Ion transport</keyword>
<organism evidence="4 5">
    <name type="scientific">Robertmurraya siralis</name>
    <dbReference type="NCBI Taxonomy" id="77777"/>
    <lineage>
        <taxon>Bacteria</taxon>
        <taxon>Bacillati</taxon>
        <taxon>Bacillota</taxon>
        <taxon>Bacilli</taxon>
        <taxon>Bacillales</taxon>
        <taxon>Bacillaceae</taxon>
        <taxon>Robertmurraya</taxon>
    </lineage>
</organism>
<dbReference type="PRINTS" id="PR00169">
    <property type="entry name" value="KCHANNEL"/>
</dbReference>
<dbReference type="Gene3D" id="1.10.287.70">
    <property type="match status" value="1"/>
</dbReference>
<dbReference type="PANTHER" id="PTHR43833:SF9">
    <property type="entry name" value="POTASSIUM CHANNEL PROTEIN YUGO-RELATED"/>
    <property type="match status" value="1"/>
</dbReference>
<gene>
    <name evidence="4" type="primary">yugO</name>
    <name evidence="4" type="ORF">J27TS8_19760</name>
</gene>
<dbReference type="SUPFAM" id="SSF51735">
    <property type="entry name" value="NAD(P)-binding Rossmann-fold domains"/>
    <property type="match status" value="1"/>
</dbReference>
<name>A0A920BTH5_9BACI</name>
<dbReference type="RefSeq" id="WP_095314339.1">
    <property type="nucleotide sequence ID" value="NZ_BORC01000003.1"/>
</dbReference>
<accession>A0A920BTH5</accession>
<proteinExistence type="predicted"/>
<evidence type="ECO:0000256" key="1">
    <source>
        <dbReference type="ARBA" id="ARBA00004651"/>
    </source>
</evidence>
<feature type="transmembrane region" description="Helical" evidence="2">
    <location>
        <begin position="72"/>
        <end position="90"/>
    </location>
</feature>
<keyword evidence="2" id="KW-0812">Transmembrane</keyword>
<dbReference type="AlphaFoldDB" id="A0A920BTH5"/>
<feature type="transmembrane region" description="Helical" evidence="2">
    <location>
        <begin position="14"/>
        <end position="36"/>
    </location>
</feature>
<dbReference type="PROSITE" id="PS51201">
    <property type="entry name" value="RCK_N"/>
    <property type="match status" value="1"/>
</dbReference>
<comment type="subcellular location">
    <subcellularLocation>
        <location evidence="1">Cell membrane</location>
        <topology evidence="1">Multi-pass membrane protein</topology>
    </subcellularLocation>
</comment>
<evidence type="ECO:0000313" key="5">
    <source>
        <dbReference type="Proteomes" id="UP000682111"/>
    </source>
</evidence>
<dbReference type="InterPro" id="IPR036291">
    <property type="entry name" value="NAD(P)-bd_dom_sf"/>
</dbReference>
<protein>
    <submittedName>
        <fullName evidence="4">Potassium channel protein YugO</fullName>
    </submittedName>
</protein>
<dbReference type="EMBL" id="BORC01000003">
    <property type="protein sequence ID" value="GIN61983.1"/>
    <property type="molecule type" value="Genomic_DNA"/>
</dbReference>
<keyword evidence="4" id="KW-0813">Transport</keyword>
<dbReference type="GO" id="GO:0005886">
    <property type="term" value="C:plasma membrane"/>
    <property type="evidence" value="ECO:0007669"/>
    <property type="project" value="UniProtKB-SubCell"/>
</dbReference>
<dbReference type="PANTHER" id="PTHR43833">
    <property type="entry name" value="POTASSIUM CHANNEL PROTEIN 2-RELATED-RELATED"/>
    <property type="match status" value="1"/>
</dbReference>
<dbReference type="Pfam" id="PF02254">
    <property type="entry name" value="TrkA_N"/>
    <property type="match status" value="1"/>
</dbReference>
<dbReference type="InterPro" id="IPR050721">
    <property type="entry name" value="Trk_Ktr_HKT_K-transport"/>
</dbReference>
<evidence type="ECO:0000313" key="4">
    <source>
        <dbReference type="EMBL" id="GIN61983.1"/>
    </source>
</evidence>
<dbReference type="Pfam" id="PF07885">
    <property type="entry name" value="Ion_trans_2"/>
    <property type="match status" value="1"/>
</dbReference>
<comment type="caution">
    <text evidence="4">The sequence shown here is derived from an EMBL/GenBank/DDBJ whole genome shotgun (WGS) entry which is preliminary data.</text>
</comment>